<dbReference type="EMBL" id="BAAAQG010000015">
    <property type="protein sequence ID" value="GAA1717883.1"/>
    <property type="molecule type" value="Genomic_DNA"/>
</dbReference>
<dbReference type="Gene3D" id="3.20.20.80">
    <property type="entry name" value="Glycosidases"/>
    <property type="match status" value="1"/>
</dbReference>
<comment type="similarity">
    <text evidence="1">Belongs to the glycosyl hydrolase 25 family.</text>
</comment>
<evidence type="ECO:0000256" key="1">
    <source>
        <dbReference type="ARBA" id="ARBA00010646"/>
    </source>
</evidence>
<evidence type="ECO:0000256" key="3">
    <source>
        <dbReference type="ARBA" id="ARBA00023295"/>
    </source>
</evidence>
<gene>
    <name evidence="5" type="ORF">GCM10009831_29920</name>
</gene>
<dbReference type="InterPro" id="IPR018077">
    <property type="entry name" value="Glyco_hydro_fam25_subgr"/>
</dbReference>
<sequence>MALASAAALALGLLVVVISPRADAVIPLSPVFDGLARGVDSSSWQHPHGAPVDWHAAAASGQSFAFIKATEGTGPANRYYEADVEQARASGMAVGSYHKARPAMDPAVQARAFATRLQSVGGAQLPPVLDIETDEGKNPEELIEWTHVFLTELQHLTGRTPIIYTYRFFWIDRMANTTRFSEYPLWLAEYGVPEPTLPVIGGWSEWLFWQNSETGEVPGFAGPVDLNVFAGTREELGAWMGPVTPGEAPAPPPAPEPAPEPAPAPEAAPAPAPVAAPAPDAAPVLDPAPAPVAGGRAEPVTIVVPEGLPAPDGVRLPETVTVPAHMLDQIPPEFR</sequence>
<evidence type="ECO:0000256" key="2">
    <source>
        <dbReference type="ARBA" id="ARBA00022801"/>
    </source>
</evidence>
<dbReference type="PANTHER" id="PTHR34135">
    <property type="entry name" value="LYSOZYME"/>
    <property type="match status" value="1"/>
</dbReference>
<dbReference type="CDD" id="cd00599">
    <property type="entry name" value="GH25_muramidase"/>
    <property type="match status" value="1"/>
</dbReference>
<evidence type="ECO:0000313" key="5">
    <source>
        <dbReference type="EMBL" id="GAA1717883.1"/>
    </source>
</evidence>
<feature type="region of interest" description="Disordered" evidence="4">
    <location>
        <begin position="240"/>
        <end position="292"/>
    </location>
</feature>
<name>A0ABN2J4J1_9ACTN</name>
<dbReference type="Pfam" id="PF01183">
    <property type="entry name" value="Glyco_hydro_25"/>
    <property type="match status" value="1"/>
</dbReference>
<dbReference type="Proteomes" id="UP001500383">
    <property type="component" value="Unassembled WGS sequence"/>
</dbReference>
<organism evidence="5 6">
    <name type="scientific">Dietzia cercidiphylli</name>
    <dbReference type="NCBI Taxonomy" id="498199"/>
    <lineage>
        <taxon>Bacteria</taxon>
        <taxon>Bacillati</taxon>
        <taxon>Actinomycetota</taxon>
        <taxon>Actinomycetes</taxon>
        <taxon>Mycobacteriales</taxon>
        <taxon>Dietziaceae</taxon>
        <taxon>Dietzia</taxon>
    </lineage>
</organism>
<dbReference type="SUPFAM" id="SSF51445">
    <property type="entry name" value="(Trans)glycosidases"/>
    <property type="match status" value="1"/>
</dbReference>
<proteinExistence type="inferred from homology"/>
<keyword evidence="3" id="KW-0326">Glycosidase</keyword>
<feature type="compositionally biased region" description="Low complexity" evidence="4">
    <location>
        <begin position="277"/>
        <end position="292"/>
    </location>
</feature>
<protein>
    <recommendedName>
        <fullName evidence="7">Hydrolase</fullName>
    </recommendedName>
</protein>
<evidence type="ECO:0008006" key="7">
    <source>
        <dbReference type="Google" id="ProtNLM"/>
    </source>
</evidence>
<dbReference type="SMART" id="SM00641">
    <property type="entry name" value="Glyco_25"/>
    <property type="match status" value="1"/>
</dbReference>
<dbReference type="InterPro" id="IPR002053">
    <property type="entry name" value="Glyco_hydro_25"/>
</dbReference>
<dbReference type="PROSITE" id="PS51904">
    <property type="entry name" value="GLYCOSYL_HYDROL_F25_2"/>
    <property type="match status" value="1"/>
</dbReference>
<evidence type="ECO:0000313" key="6">
    <source>
        <dbReference type="Proteomes" id="UP001500383"/>
    </source>
</evidence>
<evidence type="ECO:0000256" key="4">
    <source>
        <dbReference type="SAM" id="MobiDB-lite"/>
    </source>
</evidence>
<dbReference type="InterPro" id="IPR017853">
    <property type="entry name" value="GH"/>
</dbReference>
<feature type="compositionally biased region" description="Pro residues" evidence="4">
    <location>
        <begin position="248"/>
        <end position="276"/>
    </location>
</feature>
<comment type="caution">
    <text evidence="5">The sequence shown here is derived from an EMBL/GenBank/DDBJ whole genome shotgun (WGS) entry which is preliminary data.</text>
</comment>
<dbReference type="PANTHER" id="PTHR34135:SF2">
    <property type="entry name" value="LYSOZYME"/>
    <property type="match status" value="1"/>
</dbReference>
<keyword evidence="6" id="KW-1185">Reference proteome</keyword>
<keyword evidence="2" id="KW-0378">Hydrolase</keyword>
<accession>A0ABN2J4J1</accession>
<reference evidence="5 6" key="1">
    <citation type="journal article" date="2019" name="Int. J. Syst. Evol. Microbiol.">
        <title>The Global Catalogue of Microorganisms (GCM) 10K type strain sequencing project: providing services to taxonomists for standard genome sequencing and annotation.</title>
        <authorList>
            <consortium name="The Broad Institute Genomics Platform"/>
            <consortium name="The Broad Institute Genome Sequencing Center for Infectious Disease"/>
            <person name="Wu L."/>
            <person name="Ma J."/>
        </authorList>
    </citation>
    <scope>NUCLEOTIDE SEQUENCE [LARGE SCALE GENOMIC DNA]</scope>
    <source>
        <strain evidence="5 6">JCM 16002</strain>
    </source>
</reference>